<reference evidence="3 4" key="1">
    <citation type="submission" date="2018-08" db="EMBL/GenBank/DDBJ databases">
        <title>Henriciella mobilis sp. nov., isolated from seawater.</title>
        <authorList>
            <person name="Cheng H."/>
            <person name="Wu Y.-H."/>
            <person name="Xu X.-W."/>
            <person name="Guo L.-L."/>
        </authorList>
    </citation>
    <scope>NUCLEOTIDE SEQUENCE [LARGE SCALE GENOMIC DNA]</scope>
    <source>
        <strain evidence="3 4">JN25</strain>
    </source>
</reference>
<keyword evidence="4" id="KW-1185">Reference proteome</keyword>
<protein>
    <submittedName>
        <fullName evidence="3">Methyltransferase domain-containing protein</fullName>
    </submittedName>
</protein>
<dbReference type="RefSeq" id="WP_119376007.1">
    <property type="nucleotide sequence ID" value="NZ_QWFX01000006.1"/>
</dbReference>
<dbReference type="Pfam" id="PF08241">
    <property type="entry name" value="Methyltransf_11"/>
    <property type="match status" value="1"/>
</dbReference>
<comment type="caution">
    <text evidence="3">The sequence shown here is derived from an EMBL/GenBank/DDBJ whole genome shotgun (WGS) entry which is preliminary data.</text>
</comment>
<dbReference type="AlphaFoldDB" id="A0A399RLK3"/>
<dbReference type="Proteomes" id="UP000266385">
    <property type="component" value="Unassembled WGS sequence"/>
</dbReference>
<dbReference type="OrthoDB" id="9800231at2"/>
<keyword evidence="3" id="KW-0808">Transferase</keyword>
<evidence type="ECO:0000313" key="3">
    <source>
        <dbReference type="EMBL" id="RIJ30699.1"/>
    </source>
</evidence>
<feature type="region of interest" description="Disordered" evidence="1">
    <location>
        <begin position="237"/>
        <end position="269"/>
    </location>
</feature>
<organism evidence="3 4">
    <name type="scientific">Henriciella mobilis</name>
    <dbReference type="NCBI Taxonomy" id="2305467"/>
    <lineage>
        <taxon>Bacteria</taxon>
        <taxon>Pseudomonadati</taxon>
        <taxon>Pseudomonadota</taxon>
        <taxon>Alphaproteobacteria</taxon>
        <taxon>Hyphomonadales</taxon>
        <taxon>Hyphomonadaceae</taxon>
        <taxon>Henriciella</taxon>
    </lineage>
</organism>
<dbReference type="GO" id="GO:0008757">
    <property type="term" value="F:S-adenosylmethionine-dependent methyltransferase activity"/>
    <property type="evidence" value="ECO:0007669"/>
    <property type="project" value="InterPro"/>
</dbReference>
<accession>A0A399RLK3</accession>
<dbReference type="Gene3D" id="3.40.50.150">
    <property type="entry name" value="Vaccinia Virus protein VP39"/>
    <property type="match status" value="1"/>
</dbReference>
<feature type="domain" description="Methyltransferase type 11" evidence="2">
    <location>
        <begin position="60"/>
        <end position="130"/>
    </location>
</feature>
<feature type="compositionally biased region" description="Basic and acidic residues" evidence="1">
    <location>
        <begin position="243"/>
        <end position="269"/>
    </location>
</feature>
<gene>
    <name evidence="3" type="ORF">D1223_08775</name>
</gene>
<evidence type="ECO:0000313" key="4">
    <source>
        <dbReference type="Proteomes" id="UP000266385"/>
    </source>
</evidence>
<sequence length="269" mass="29038">MRLSAEELDGFYSSRLGEAAAYLIMKRLGDLWGDCKGLNVLGMGYAHPLLSAYAGTARACIAATPQTSPQAAWSASDRGVSTCLAEEDRLPFGDGAFERIVLLHAIEEADSPRAVLREAWRLLAPEGRMLVAAANRTSLWSLFENTPFGHGRPWTRRQLIAYLNDHLFQVTASTTAVHVLPIRMDFLAASAEGWEKVGALLTPGLGGVVMVEATKRLYARPGGGAVAPVTGLAPGRKGVAQLPRKEADVDSVRKHRNSRVDRSSGARFD</sequence>
<dbReference type="EMBL" id="QWFX01000006">
    <property type="protein sequence ID" value="RIJ30699.1"/>
    <property type="molecule type" value="Genomic_DNA"/>
</dbReference>
<evidence type="ECO:0000256" key="1">
    <source>
        <dbReference type="SAM" id="MobiDB-lite"/>
    </source>
</evidence>
<name>A0A399RLK3_9PROT</name>
<dbReference type="InterPro" id="IPR013216">
    <property type="entry name" value="Methyltransf_11"/>
</dbReference>
<dbReference type="SUPFAM" id="SSF53335">
    <property type="entry name" value="S-adenosyl-L-methionine-dependent methyltransferases"/>
    <property type="match status" value="1"/>
</dbReference>
<keyword evidence="3" id="KW-0489">Methyltransferase</keyword>
<dbReference type="GO" id="GO:0032259">
    <property type="term" value="P:methylation"/>
    <property type="evidence" value="ECO:0007669"/>
    <property type="project" value="UniProtKB-KW"/>
</dbReference>
<dbReference type="InterPro" id="IPR029063">
    <property type="entry name" value="SAM-dependent_MTases_sf"/>
</dbReference>
<proteinExistence type="predicted"/>
<evidence type="ECO:0000259" key="2">
    <source>
        <dbReference type="Pfam" id="PF08241"/>
    </source>
</evidence>